<keyword evidence="8" id="KW-1185">Reference proteome</keyword>
<evidence type="ECO:0000313" key="7">
    <source>
        <dbReference type="EMBL" id="MBB4014577.1"/>
    </source>
</evidence>
<dbReference type="GO" id="GO:0003723">
    <property type="term" value="F:RNA binding"/>
    <property type="evidence" value="ECO:0007669"/>
    <property type="project" value="TreeGrafter"/>
</dbReference>
<comment type="similarity">
    <text evidence="1 5 6">Belongs to the universal ribosomal protein uS9 family.</text>
</comment>
<gene>
    <name evidence="5" type="primary">rpsI</name>
    <name evidence="7" type="ORF">GGR36_003933</name>
</gene>
<dbReference type="AlphaFoldDB" id="A0A840BW91"/>
<evidence type="ECO:0000256" key="4">
    <source>
        <dbReference type="ARBA" id="ARBA00035259"/>
    </source>
</evidence>
<evidence type="ECO:0000256" key="5">
    <source>
        <dbReference type="HAMAP-Rule" id="MF_00532"/>
    </source>
</evidence>
<dbReference type="InterPro" id="IPR000754">
    <property type="entry name" value="Ribosomal_uS9"/>
</dbReference>
<name>A0A840BW91_9RHOO</name>
<dbReference type="InterPro" id="IPR020568">
    <property type="entry name" value="Ribosomal_Su5_D2-typ_SF"/>
</dbReference>
<organism evidence="7 8">
    <name type="scientific">Niveibacterium umoris</name>
    <dbReference type="NCBI Taxonomy" id="1193620"/>
    <lineage>
        <taxon>Bacteria</taxon>
        <taxon>Pseudomonadati</taxon>
        <taxon>Pseudomonadota</taxon>
        <taxon>Betaproteobacteria</taxon>
        <taxon>Rhodocyclales</taxon>
        <taxon>Rhodocyclaceae</taxon>
        <taxon>Niveibacterium</taxon>
    </lineage>
</organism>
<dbReference type="FunFam" id="3.30.230.10:FF:000001">
    <property type="entry name" value="30S ribosomal protein S9"/>
    <property type="match status" value="1"/>
</dbReference>
<dbReference type="PANTHER" id="PTHR21569">
    <property type="entry name" value="RIBOSOMAL PROTEIN S9"/>
    <property type="match status" value="1"/>
</dbReference>
<dbReference type="Gene3D" id="3.30.230.10">
    <property type="match status" value="1"/>
</dbReference>
<keyword evidence="3 5" id="KW-0687">Ribonucleoprotein</keyword>
<evidence type="ECO:0000313" key="8">
    <source>
        <dbReference type="Proteomes" id="UP000561045"/>
    </source>
</evidence>
<reference evidence="7 8" key="1">
    <citation type="submission" date="2020-08" db="EMBL/GenBank/DDBJ databases">
        <title>Genomic Encyclopedia of Type Strains, Phase IV (KMG-IV): sequencing the most valuable type-strain genomes for metagenomic binning, comparative biology and taxonomic classification.</title>
        <authorList>
            <person name="Goeker M."/>
        </authorList>
    </citation>
    <scope>NUCLEOTIDE SEQUENCE [LARGE SCALE GENOMIC DNA]</scope>
    <source>
        <strain evidence="7 8">DSM 106739</strain>
    </source>
</reference>
<dbReference type="RefSeq" id="WP_183637351.1">
    <property type="nucleotide sequence ID" value="NZ_JACIET010000003.1"/>
</dbReference>
<accession>A0A840BW91</accession>
<keyword evidence="2 5" id="KW-0689">Ribosomal protein</keyword>
<dbReference type="InterPro" id="IPR023035">
    <property type="entry name" value="Ribosomal_uS9_bac/plastid"/>
</dbReference>
<evidence type="ECO:0000256" key="6">
    <source>
        <dbReference type="RuleBase" id="RU003815"/>
    </source>
</evidence>
<dbReference type="PROSITE" id="PS00360">
    <property type="entry name" value="RIBOSOMAL_S9"/>
    <property type="match status" value="1"/>
</dbReference>
<dbReference type="PANTHER" id="PTHR21569:SF1">
    <property type="entry name" value="SMALL RIBOSOMAL SUBUNIT PROTEIN US9M"/>
    <property type="match status" value="1"/>
</dbReference>
<dbReference type="EMBL" id="JACIET010000003">
    <property type="protein sequence ID" value="MBB4014577.1"/>
    <property type="molecule type" value="Genomic_DNA"/>
</dbReference>
<dbReference type="GO" id="GO:0003735">
    <property type="term" value="F:structural constituent of ribosome"/>
    <property type="evidence" value="ECO:0007669"/>
    <property type="project" value="InterPro"/>
</dbReference>
<proteinExistence type="inferred from homology"/>
<dbReference type="Proteomes" id="UP000561045">
    <property type="component" value="Unassembled WGS sequence"/>
</dbReference>
<protein>
    <recommendedName>
        <fullName evidence="4 5">Small ribosomal subunit protein uS9</fullName>
    </recommendedName>
</protein>
<dbReference type="InterPro" id="IPR014721">
    <property type="entry name" value="Ribsml_uS5_D2-typ_fold_subgr"/>
</dbReference>
<dbReference type="InterPro" id="IPR020574">
    <property type="entry name" value="Ribosomal_uS9_CS"/>
</dbReference>
<dbReference type="HAMAP" id="MF_00532_B">
    <property type="entry name" value="Ribosomal_uS9_B"/>
    <property type="match status" value="1"/>
</dbReference>
<dbReference type="SUPFAM" id="SSF54211">
    <property type="entry name" value="Ribosomal protein S5 domain 2-like"/>
    <property type="match status" value="1"/>
</dbReference>
<sequence length="132" mass="14567">MAIANPYKYGTGRRKTAVARVFIKPGSGNIVVNGKPVDVFFSRETGRMIVRQPLEVTETVGKFDILVNVDGGGESGQAGAVRHGITRALIDYDETLKPVLKKAGFVTRDAREVERKKVGLHGARRRKQFSKR</sequence>
<comment type="caution">
    <text evidence="7">The sequence shown here is derived from an EMBL/GenBank/DDBJ whole genome shotgun (WGS) entry which is preliminary data.</text>
</comment>
<dbReference type="NCBIfam" id="NF001099">
    <property type="entry name" value="PRK00132.1"/>
    <property type="match status" value="1"/>
</dbReference>
<evidence type="ECO:0000256" key="2">
    <source>
        <dbReference type="ARBA" id="ARBA00022980"/>
    </source>
</evidence>
<dbReference type="Pfam" id="PF00380">
    <property type="entry name" value="Ribosomal_S9"/>
    <property type="match status" value="1"/>
</dbReference>
<dbReference type="GO" id="GO:0022627">
    <property type="term" value="C:cytosolic small ribosomal subunit"/>
    <property type="evidence" value="ECO:0007669"/>
    <property type="project" value="TreeGrafter"/>
</dbReference>
<evidence type="ECO:0000256" key="3">
    <source>
        <dbReference type="ARBA" id="ARBA00023274"/>
    </source>
</evidence>
<dbReference type="GO" id="GO:0006412">
    <property type="term" value="P:translation"/>
    <property type="evidence" value="ECO:0007669"/>
    <property type="project" value="UniProtKB-UniRule"/>
</dbReference>
<evidence type="ECO:0000256" key="1">
    <source>
        <dbReference type="ARBA" id="ARBA00005251"/>
    </source>
</evidence>